<dbReference type="SUPFAM" id="SSF52833">
    <property type="entry name" value="Thioredoxin-like"/>
    <property type="match status" value="1"/>
</dbReference>
<gene>
    <name evidence="1" type="ORF">CZ787_03440</name>
</gene>
<reference evidence="1 2" key="1">
    <citation type="submission" date="2017-02" db="EMBL/GenBank/DDBJ databases">
        <authorList>
            <person name="Dridi B."/>
        </authorList>
    </citation>
    <scope>NUCLEOTIDE SEQUENCE [LARGE SCALE GENOMIC DNA]</scope>
    <source>
        <strain evidence="1 2">JB380</strain>
    </source>
</reference>
<dbReference type="EMBL" id="FUKM01000014">
    <property type="protein sequence ID" value="SJN10345.1"/>
    <property type="molecule type" value="Genomic_DNA"/>
</dbReference>
<comment type="caution">
    <text evidence="1">The sequence shown here is derived from an EMBL/GenBank/DDBJ whole genome shotgun (WGS) entry which is preliminary data.</text>
</comment>
<evidence type="ECO:0000313" key="2">
    <source>
        <dbReference type="Proteomes" id="UP000196331"/>
    </source>
</evidence>
<dbReference type="OrthoDB" id="8537427at2"/>
<proteinExistence type="predicted"/>
<dbReference type="Proteomes" id="UP000196331">
    <property type="component" value="Unassembled WGS sequence"/>
</dbReference>
<organism evidence="1 2">
    <name type="scientific">Halomonas citrativorans</name>
    <dbReference type="NCBI Taxonomy" id="2742612"/>
    <lineage>
        <taxon>Bacteria</taxon>
        <taxon>Pseudomonadati</taxon>
        <taxon>Pseudomonadota</taxon>
        <taxon>Gammaproteobacteria</taxon>
        <taxon>Oceanospirillales</taxon>
        <taxon>Halomonadaceae</taxon>
        <taxon>Halomonas</taxon>
    </lineage>
</organism>
<evidence type="ECO:0008006" key="3">
    <source>
        <dbReference type="Google" id="ProtNLM"/>
    </source>
</evidence>
<accession>A0A1R4HS29</accession>
<name>A0A1R4HS29_9GAMM</name>
<evidence type="ECO:0000313" key="1">
    <source>
        <dbReference type="EMBL" id="SJN10345.1"/>
    </source>
</evidence>
<dbReference type="Gene3D" id="3.40.30.10">
    <property type="entry name" value="Glutaredoxin"/>
    <property type="match status" value="1"/>
</dbReference>
<dbReference type="InterPro" id="IPR008554">
    <property type="entry name" value="Glutaredoxin-like"/>
</dbReference>
<dbReference type="AlphaFoldDB" id="A0A1R4HS29"/>
<dbReference type="InterPro" id="IPR036249">
    <property type="entry name" value="Thioredoxin-like_sf"/>
</dbReference>
<dbReference type="Pfam" id="PF05768">
    <property type="entry name" value="Glrx-like"/>
    <property type="match status" value="1"/>
</dbReference>
<sequence>MISLTLYTTLGCHLCAQLEGLLAALANQPVALQRIEISDCPELLARYGELIPVVADSHGHELIRGFEIERLSGWLRQRGWLSEHALTRLMQPDEAPPKGRYVRNGRRFLGE</sequence>
<dbReference type="RefSeq" id="WP_087106175.1">
    <property type="nucleotide sequence ID" value="NZ_FUKM01000014.1"/>
</dbReference>
<protein>
    <recommendedName>
        <fullName evidence="3">Thiol-disulfide isomerase and thioredoxins</fullName>
    </recommendedName>
</protein>